<gene>
    <name evidence="9" type="ORF">F4Y42_11065</name>
</gene>
<dbReference type="Gene3D" id="1.10.3720.10">
    <property type="entry name" value="MetI-like"/>
    <property type="match status" value="1"/>
</dbReference>
<dbReference type="InterPro" id="IPR051393">
    <property type="entry name" value="ABC_transporter_permease"/>
</dbReference>
<evidence type="ECO:0000259" key="8">
    <source>
        <dbReference type="PROSITE" id="PS50928"/>
    </source>
</evidence>
<comment type="subcellular location">
    <subcellularLocation>
        <location evidence="1 7">Cell membrane</location>
        <topology evidence="1 7">Multi-pass membrane protein</topology>
    </subcellularLocation>
</comment>
<name>A0A6B0YW45_9CHLR</name>
<feature type="transmembrane region" description="Helical" evidence="7">
    <location>
        <begin position="131"/>
        <end position="152"/>
    </location>
</feature>
<feature type="transmembrane region" description="Helical" evidence="7">
    <location>
        <begin position="98"/>
        <end position="119"/>
    </location>
</feature>
<feature type="transmembrane region" description="Helical" evidence="7">
    <location>
        <begin position="183"/>
        <end position="203"/>
    </location>
</feature>
<feature type="transmembrane region" description="Helical" evidence="7">
    <location>
        <begin position="287"/>
        <end position="306"/>
    </location>
</feature>
<dbReference type="PANTHER" id="PTHR30193:SF1">
    <property type="entry name" value="ABC TRANSPORTER PERMEASE PROTEIN YESP-RELATED"/>
    <property type="match status" value="1"/>
</dbReference>
<keyword evidence="3" id="KW-1003">Cell membrane</keyword>
<dbReference type="AlphaFoldDB" id="A0A6B0YW45"/>
<organism evidence="9">
    <name type="scientific">Caldilineaceae bacterium SB0664_bin_27</name>
    <dbReference type="NCBI Taxonomy" id="2605260"/>
    <lineage>
        <taxon>Bacteria</taxon>
        <taxon>Bacillati</taxon>
        <taxon>Chloroflexota</taxon>
        <taxon>Caldilineae</taxon>
        <taxon>Caldilineales</taxon>
        <taxon>Caldilineaceae</taxon>
    </lineage>
</organism>
<keyword evidence="4 7" id="KW-0812">Transmembrane</keyword>
<dbReference type="GO" id="GO:0005886">
    <property type="term" value="C:plasma membrane"/>
    <property type="evidence" value="ECO:0007669"/>
    <property type="project" value="UniProtKB-SubCell"/>
</dbReference>
<feature type="transmembrane region" description="Helical" evidence="7">
    <location>
        <begin position="224"/>
        <end position="249"/>
    </location>
</feature>
<sequence length="319" mass="35120">MTSPLLSAPQPGLGPAEDPGLLNRLARGRRFRRRMLPFLFLLPWIVGVLIFQAYPILDSFYHSFTIYDGFQPAKWIGFRNYVNLADHDYTRKALTNTFIFVVVSVPGGLVVGLLQALLLNVKVRGLQLFRTLALVPGTVPVAGAASVLLFIWSPSIGLLNTFLKILGFPKGQAWLSDPVMVKWVFIVMAIQGGIGMLIFLAGLQNVPQELYDASKIDGAKSIQTLFTVTLPMLTPYTLFNLLTSLIGAFQMFSSPMLMTGGGPAGGSTFYGQLIYENAFRYFKMGHAAALSWILFVISMVIVVAVFRTSASWVYYEGGN</sequence>
<evidence type="ECO:0000256" key="4">
    <source>
        <dbReference type="ARBA" id="ARBA00022692"/>
    </source>
</evidence>
<comment type="similarity">
    <text evidence="7">Belongs to the binding-protein-dependent transport system permease family.</text>
</comment>
<feature type="transmembrane region" description="Helical" evidence="7">
    <location>
        <begin position="255"/>
        <end position="275"/>
    </location>
</feature>
<accession>A0A6B0YW45</accession>
<dbReference type="CDD" id="cd06261">
    <property type="entry name" value="TM_PBP2"/>
    <property type="match status" value="1"/>
</dbReference>
<evidence type="ECO:0000256" key="2">
    <source>
        <dbReference type="ARBA" id="ARBA00022448"/>
    </source>
</evidence>
<comment type="caution">
    <text evidence="9">The sequence shown here is derived from an EMBL/GenBank/DDBJ whole genome shotgun (WGS) entry which is preliminary data.</text>
</comment>
<evidence type="ECO:0000256" key="3">
    <source>
        <dbReference type="ARBA" id="ARBA00022475"/>
    </source>
</evidence>
<evidence type="ECO:0000256" key="5">
    <source>
        <dbReference type="ARBA" id="ARBA00022989"/>
    </source>
</evidence>
<proteinExistence type="inferred from homology"/>
<dbReference type="GO" id="GO:0055085">
    <property type="term" value="P:transmembrane transport"/>
    <property type="evidence" value="ECO:0007669"/>
    <property type="project" value="InterPro"/>
</dbReference>
<evidence type="ECO:0000256" key="6">
    <source>
        <dbReference type="ARBA" id="ARBA00023136"/>
    </source>
</evidence>
<dbReference type="InterPro" id="IPR000515">
    <property type="entry name" value="MetI-like"/>
</dbReference>
<keyword evidence="5 7" id="KW-1133">Transmembrane helix</keyword>
<keyword evidence="2 7" id="KW-0813">Transport</keyword>
<protein>
    <submittedName>
        <fullName evidence="9">Sugar ABC transporter permease</fullName>
    </submittedName>
</protein>
<keyword evidence="6 7" id="KW-0472">Membrane</keyword>
<feature type="domain" description="ABC transmembrane type-1" evidence="8">
    <location>
        <begin position="94"/>
        <end position="305"/>
    </location>
</feature>
<dbReference type="InterPro" id="IPR035906">
    <property type="entry name" value="MetI-like_sf"/>
</dbReference>
<reference evidence="9" key="1">
    <citation type="submission" date="2019-09" db="EMBL/GenBank/DDBJ databases">
        <title>Characterisation of the sponge microbiome using genome-centric metagenomics.</title>
        <authorList>
            <person name="Engelberts J.P."/>
            <person name="Robbins S.J."/>
            <person name="De Goeij J.M."/>
            <person name="Aranda M."/>
            <person name="Bell S.C."/>
            <person name="Webster N.S."/>
        </authorList>
    </citation>
    <scope>NUCLEOTIDE SEQUENCE</scope>
    <source>
        <strain evidence="9">SB0664_bin_27</strain>
    </source>
</reference>
<dbReference type="Pfam" id="PF00528">
    <property type="entry name" value="BPD_transp_1"/>
    <property type="match status" value="1"/>
</dbReference>
<dbReference type="EMBL" id="VXRG01000092">
    <property type="protein sequence ID" value="MXY93972.1"/>
    <property type="molecule type" value="Genomic_DNA"/>
</dbReference>
<feature type="transmembrane region" description="Helical" evidence="7">
    <location>
        <begin position="36"/>
        <end position="57"/>
    </location>
</feature>
<dbReference type="PANTHER" id="PTHR30193">
    <property type="entry name" value="ABC TRANSPORTER PERMEASE PROTEIN"/>
    <property type="match status" value="1"/>
</dbReference>
<dbReference type="SUPFAM" id="SSF161098">
    <property type="entry name" value="MetI-like"/>
    <property type="match status" value="1"/>
</dbReference>
<evidence type="ECO:0000256" key="1">
    <source>
        <dbReference type="ARBA" id="ARBA00004651"/>
    </source>
</evidence>
<evidence type="ECO:0000313" key="9">
    <source>
        <dbReference type="EMBL" id="MXY93972.1"/>
    </source>
</evidence>
<evidence type="ECO:0000256" key="7">
    <source>
        <dbReference type="RuleBase" id="RU363032"/>
    </source>
</evidence>
<dbReference type="PROSITE" id="PS50928">
    <property type="entry name" value="ABC_TM1"/>
    <property type="match status" value="1"/>
</dbReference>